<dbReference type="KEGG" id="vg:2658150"/>
<dbReference type="RefSeq" id="NP_944226.1">
    <property type="nucleotide sequence ID" value="NC_005260.1"/>
</dbReference>
<name>Q76Y97_9CAUD</name>
<protein>
    <submittedName>
        <fullName evidence="1">Uncharacterized protein</fullName>
    </submittedName>
</protein>
<dbReference type="EMBL" id="AY266303">
    <property type="protein sequence ID" value="AAQ17998.1"/>
    <property type="molecule type" value="Genomic_DNA"/>
</dbReference>
<dbReference type="Proteomes" id="UP000002555">
    <property type="component" value="Segment"/>
</dbReference>
<reference evidence="1 2" key="1">
    <citation type="journal article" date="2001" name="J. Bacteriol.">
        <title>Phylogeny of the major head and tail genes of the wide-ranging T4-type bacteriophages.</title>
        <authorList>
            <person name="Tetart F."/>
            <person name="Desplats C."/>
            <person name="Kutateladze M."/>
            <person name="Monod C."/>
            <person name="Ackermann H.W."/>
            <person name="Krisch H.M."/>
        </authorList>
    </citation>
    <scope>NUCLEOTIDE SEQUENCE</scope>
</reference>
<organism evidence="1 2">
    <name type="scientific">Aeromonas phage Aeh1</name>
    <dbReference type="NCBI Taxonomy" id="2880362"/>
    <lineage>
        <taxon>Viruses</taxon>
        <taxon>Duplodnaviria</taxon>
        <taxon>Heunggongvirae</taxon>
        <taxon>Uroviricota</taxon>
        <taxon>Caudoviricetes</taxon>
        <taxon>Pantevenvirales</taxon>
        <taxon>Straboviridae</taxon>
        <taxon>Cinqassovirus</taxon>
        <taxon>Cinqassovirus aeh1</taxon>
    </lineage>
</organism>
<sequence>MKNSMPIGAIGGRSTYIGSLFPNKDGIIEFKNCQSEKIGNVNHDLTTPGFYLIGVCHEASISVDVVSVNHVGIQKRKSGFKEVLSRLNNPRTEQNKALGDYLCKRSADIFNDQRIFRAIREVAARHKVYFMTYSQMREFLEIEEYSAKNNGLAMITELRTKYKFFGRQKS</sequence>
<proteinExistence type="predicted"/>
<dbReference type="OrthoDB" id="16270at10239"/>
<accession>Q76Y97</accession>
<evidence type="ECO:0000313" key="1">
    <source>
        <dbReference type="EMBL" id="AAQ17998.1"/>
    </source>
</evidence>
<evidence type="ECO:0000313" key="2">
    <source>
        <dbReference type="Proteomes" id="UP000002555"/>
    </source>
</evidence>
<gene>
    <name evidence="1" type="ORF">Aeh1ORF328c</name>
</gene>
<keyword evidence="2" id="KW-1185">Reference proteome</keyword>